<dbReference type="InterPro" id="IPR000212">
    <property type="entry name" value="DNA_helicase_UvrD/REP"/>
</dbReference>
<evidence type="ECO:0000256" key="3">
    <source>
        <dbReference type="ARBA" id="ARBA00022806"/>
    </source>
</evidence>
<proteinExistence type="predicted"/>
<dbReference type="GO" id="GO:0033202">
    <property type="term" value="C:DNA helicase complex"/>
    <property type="evidence" value="ECO:0007669"/>
    <property type="project" value="TreeGrafter"/>
</dbReference>
<dbReference type="AlphaFoldDB" id="A0A382MNG9"/>
<dbReference type="SUPFAM" id="SSF52540">
    <property type="entry name" value="P-loop containing nucleoside triphosphate hydrolases"/>
    <property type="match status" value="1"/>
</dbReference>
<dbReference type="InterPro" id="IPR027417">
    <property type="entry name" value="P-loop_NTPase"/>
</dbReference>
<evidence type="ECO:0000256" key="1">
    <source>
        <dbReference type="ARBA" id="ARBA00022741"/>
    </source>
</evidence>
<name>A0A382MNG9_9ZZZZ</name>
<keyword evidence="1" id="KW-0547">Nucleotide-binding</keyword>
<feature type="non-terminal residue" evidence="6">
    <location>
        <position position="1"/>
    </location>
</feature>
<dbReference type="GO" id="GO:0003677">
    <property type="term" value="F:DNA binding"/>
    <property type="evidence" value="ECO:0007669"/>
    <property type="project" value="InterPro"/>
</dbReference>
<dbReference type="PROSITE" id="PS51198">
    <property type="entry name" value="UVRD_HELICASE_ATP_BIND"/>
    <property type="match status" value="1"/>
</dbReference>
<evidence type="ECO:0000313" key="6">
    <source>
        <dbReference type="EMBL" id="SVC48871.1"/>
    </source>
</evidence>
<dbReference type="GO" id="GO:0043138">
    <property type="term" value="F:3'-5' DNA helicase activity"/>
    <property type="evidence" value="ECO:0007669"/>
    <property type="project" value="TreeGrafter"/>
</dbReference>
<dbReference type="Gene3D" id="3.40.50.300">
    <property type="entry name" value="P-loop containing nucleotide triphosphate hydrolases"/>
    <property type="match status" value="2"/>
</dbReference>
<organism evidence="6">
    <name type="scientific">marine metagenome</name>
    <dbReference type="NCBI Taxonomy" id="408172"/>
    <lineage>
        <taxon>unclassified sequences</taxon>
        <taxon>metagenomes</taxon>
        <taxon>ecological metagenomes</taxon>
    </lineage>
</organism>
<keyword evidence="2" id="KW-0378">Hydrolase</keyword>
<protein>
    <recommendedName>
        <fullName evidence="5">UvrD-like helicase ATP-binding domain-containing protein</fullName>
    </recommendedName>
</protein>
<sequence length="383" mass="42904">YRLSSRILGLLAMGVPPSEVLATTFTRKAAGEILERVLLRLAEGASHPAKAQELGKDAHPILTQPEECRGLLSRLVANLHQMNVGTLDAFFVQMARSFFLELGLPPKWTIADEPTRDRIRTEAVLVALAEADRAQLVELLRMLNRDAAHRPVHATLLDKMDSLLAIRRQLDPRAEDPWSPEFGVTEELSPETLRNRALALATRLLDLEVPSTQRGDPMKQWVTARRTASETISRLDWDGAFGSGIGAKVLAGEDSFSRKTIPPEFVELFREVIRLARIDLAPELRREVRALGRLAEVLEAAFDRAQRRVGAYRFNDLTYLLGGSDPTGNRDDLGYRLDQRIRHLLLDEFQDTSLEQWQALQPLASELLSGHLDEHTVVIVADP</sequence>
<evidence type="ECO:0000256" key="4">
    <source>
        <dbReference type="ARBA" id="ARBA00022840"/>
    </source>
</evidence>
<dbReference type="PANTHER" id="PTHR11070:SF2">
    <property type="entry name" value="ATP-DEPENDENT DNA HELICASE SRS2"/>
    <property type="match status" value="1"/>
</dbReference>
<dbReference type="InterPro" id="IPR014016">
    <property type="entry name" value="UvrD-like_ATP-bd"/>
</dbReference>
<dbReference type="GO" id="GO:0000725">
    <property type="term" value="P:recombinational repair"/>
    <property type="evidence" value="ECO:0007669"/>
    <property type="project" value="TreeGrafter"/>
</dbReference>
<dbReference type="PANTHER" id="PTHR11070">
    <property type="entry name" value="UVRD / RECB / PCRA DNA HELICASE FAMILY MEMBER"/>
    <property type="match status" value="1"/>
</dbReference>
<feature type="domain" description="UvrD-like helicase ATP-binding" evidence="5">
    <location>
        <begin position="1"/>
        <end position="383"/>
    </location>
</feature>
<keyword evidence="3" id="KW-0347">Helicase</keyword>
<dbReference type="GO" id="GO:0005524">
    <property type="term" value="F:ATP binding"/>
    <property type="evidence" value="ECO:0007669"/>
    <property type="project" value="UniProtKB-KW"/>
</dbReference>
<dbReference type="Pfam" id="PF00580">
    <property type="entry name" value="UvrD-helicase"/>
    <property type="match status" value="1"/>
</dbReference>
<reference evidence="6" key="1">
    <citation type="submission" date="2018-05" db="EMBL/GenBank/DDBJ databases">
        <authorList>
            <person name="Lanie J.A."/>
            <person name="Ng W.-L."/>
            <person name="Kazmierczak K.M."/>
            <person name="Andrzejewski T.M."/>
            <person name="Davidsen T.M."/>
            <person name="Wayne K.J."/>
            <person name="Tettelin H."/>
            <person name="Glass J.I."/>
            <person name="Rusch D."/>
            <person name="Podicherti R."/>
            <person name="Tsui H.-C.T."/>
            <person name="Winkler M.E."/>
        </authorList>
    </citation>
    <scope>NUCLEOTIDE SEQUENCE</scope>
</reference>
<keyword evidence="4" id="KW-0067">ATP-binding</keyword>
<gene>
    <name evidence="6" type="ORF">METZ01_LOCUS301725</name>
</gene>
<evidence type="ECO:0000259" key="5">
    <source>
        <dbReference type="PROSITE" id="PS51198"/>
    </source>
</evidence>
<dbReference type="EMBL" id="UINC01093999">
    <property type="protein sequence ID" value="SVC48871.1"/>
    <property type="molecule type" value="Genomic_DNA"/>
</dbReference>
<evidence type="ECO:0000256" key="2">
    <source>
        <dbReference type="ARBA" id="ARBA00022801"/>
    </source>
</evidence>
<feature type="non-terminal residue" evidence="6">
    <location>
        <position position="383"/>
    </location>
</feature>
<accession>A0A382MNG9</accession>
<dbReference type="GO" id="GO:0016787">
    <property type="term" value="F:hydrolase activity"/>
    <property type="evidence" value="ECO:0007669"/>
    <property type="project" value="UniProtKB-KW"/>
</dbReference>
<dbReference type="GO" id="GO:0005829">
    <property type="term" value="C:cytosol"/>
    <property type="evidence" value="ECO:0007669"/>
    <property type="project" value="TreeGrafter"/>
</dbReference>